<sequence length="348" mass="39944">MRKNSHSLYLLSFTQTWALTRNVQFLQTKLKPYLSRMDLGDVVWTLTPIHVNGNHWGLLCLNITQHQAFYDDGLKQSPPTNIIELADNLLKAVSESQWNITFPIRRFGMPKQPLFGEAFNKMLMIGRMRLNSKFFSILPRSTPSHKLLSQYEKVAEPLAANKKRIEDNKLSPEANTFSRGKVRVNLSYSKLKRKGHTEEKYVPAEKISRKQIEVSSRKNSIGKNSEALAFNEINRSLLKVDKSQKIGNGTFGNCYIALYRNEYRFVAKEMKIIESPKKTREEVWREASAITRIGDQWGIPLLFGVSTDRAPFYLVLQFHTLRSESVTPFKAASEKVIQDVAMCANILK</sequence>
<dbReference type="InterPro" id="IPR017441">
    <property type="entry name" value="Protein_kinase_ATP_BS"/>
</dbReference>
<evidence type="ECO:0008006" key="4">
    <source>
        <dbReference type="Google" id="ProtNLM"/>
    </source>
</evidence>
<name>A0ABN8RX45_9CNID</name>
<dbReference type="Gene3D" id="1.10.510.10">
    <property type="entry name" value="Transferase(Phosphotransferase) domain 1"/>
    <property type="match status" value="1"/>
</dbReference>
<gene>
    <name evidence="2" type="ORF">PLOB_00029201</name>
</gene>
<dbReference type="InterPro" id="IPR011009">
    <property type="entry name" value="Kinase-like_dom_sf"/>
</dbReference>
<dbReference type="Gene3D" id="3.40.395.10">
    <property type="entry name" value="Adenoviral Proteinase, Chain A"/>
    <property type="match status" value="1"/>
</dbReference>
<proteinExistence type="predicted"/>
<organism evidence="2 3">
    <name type="scientific">Porites lobata</name>
    <dbReference type="NCBI Taxonomy" id="104759"/>
    <lineage>
        <taxon>Eukaryota</taxon>
        <taxon>Metazoa</taxon>
        <taxon>Cnidaria</taxon>
        <taxon>Anthozoa</taxon>
        <taxon>Hexacorallia</taxon>
        <taxon>Scleractinia</taxon>
        <taxon>Fungiina</taxon>
        <taxon>Poritidae</taxon>
        <taxon>Porites</taxon>
    </lineage>
</organism>
<dbReference type="InterPro" id="IPR038765">
    <property type="entry name" value="Papain-like_cys_pep_sf"/>
</dbReference>
<keyword evidence="1" id="KW-0547">Nucleotide-binding</keyword>
<dbReference type="SUPFAM" id="SSF56112">
    <property type="entry name" value="Protein kinase-like (PK-like)"/>
    <property type="match status" value="1"/>
</dbReference>
<reference evidence="2 3" key="1">
    <citation type="submission" date="2022-05" db="EMBL/GenBank/DDBJ databases">
        <authorList>
            <consortium name="Genoscope - CEA"/>
            <person name="William W."/>
        </authorList>
    </citation>
    <scope>NUCLEOTIDE SEQUENCE [LARGE SCALE GENOMIC DNA]</scope>
</reference>
<evidence type="ECO:0000313" key="3">
    <source>
        <dbReference type="Proteomes" id="UP001159405"/>
    </source>
</evidence>
<protein>
    <recommendedName>
        <fullName evidence="4">Ubiquitin-like protease family profile domain-containing protein</fullName>
    </recommendedName>
</protein>
<keyword evidence="1" id="KW-0067">ATP-binding</keyword>
<evidence type="ECO:0000313" key="2">
    <source>
        <dbReference type="EMBL" id="CAH3183893.1"/>
    </source>
</evidence>
<evidence type="ECO:0000256" key="1">
    <source>
        <dbReference type="PROSITE-ProRule" id="PRU10141"/>
    </source>
</evidence>
<feature type="binding site" evidence="1">
    <location>
        <position position="278"/>
    </location>
    <ligand>
        <name>ATP</name>
        <dbReference type="ChEBI" id="CHEBI:30616"/>
    </ligand>
</feature>
<dbReference type="EMBL" id="CALNXK010000368">
    <property type="protein sequence ID" value="CAH3183893.1"/>
    <property type="molecule type" value="Genomic_DNA"/>
</dbReference>
<keyword evidence="3" id="KW-1185">Reference proteome</keyword>
<accession>A0ABN8RX45</accession>
<dbReference type="SUPFAM" id="SSF54001">
    <property type="entry name" value="Cysteine proteinases"/>
    <property type="match status" value="1"/>
</dbReference>
<comment type="caution">
    <text evidence="2">The sequence shown here is derived from an EMBL/GenBank/DDBJ whole genome shotgun (WGS) entry which is preliminary data.</text>
</comment>
<dbReference type="PROSITE" id="PS00107">
    <property type="entry name" value="PROTEIN_KINASE_ATP"/>
    <property type="match status" value="1"/>
</dbReference>
<dbReference type="Proteomes" id="UP001159405">
    <property type="component" value="Unassembled WGS sequence"/>
</dbReference>